<dbReference type="InterPro" id="IPR009057">
    <property type="entry name" value="Homeodomain-like_sf"/>
</dbReference>
<dbReference type="InParanoid" id="K0KZW8"/>
<dbReference type="AlphaFoldDB" id="K0KZW8"/>
<feature type="compositionally biased region" description="Polar residues" evidence="6">
    <location>
        <begin position="239"/>
        <end position="258"/>
    </location>
</feature>
<dbReference type="InterPro" id="IPR051000">
    <property type="entry name" value="Homeobox_DNA-bind_prot"/>
</dbReference>
<dbReference type="eggNOG" id="KOG0490">
    <property type="taxonomic scope" value="Eukaryota"/>
</dbReference>
<dbReference type="CDD" id="cd00086">
    <property type="entry name" value="homeodomain"/>
    <property type="match status" value="1"/>
</dbReference>
<dbReference type="PANTHER" id="PTHR24324">
    <property type="entry name" value="HOMEOBOX PROTEIN HHEX"/>
    <property type="match status" value="1"/>
</dbReference>
<dbReference type="EMBL" id="CAIF01000280">
    <property type="protein sequence ID" value="CCH46894.1"/>
    <property type="molecule type" value="Genomic_DNA"/>
</dbReference>
<feature type="compositionally biased region" description="Low complexity" evidence="6">
    <location>
        <begin position="259"/>
        <end position="279"/>
    </location>
</feature>
<keyword evidence="2 4" id="KW-0371">Homeobox</keyword>
<keyword evidence="1 4" id="KW-0238">DNA-binding</keyword>
<dbReference type="InterPro" id="IPR001356">
    <property type="entry name" value="HD"/>
</dbReference>
<dbReference type="GO" id="GO:0000978">
    <property type="term" value="F:RNA polymerase II cis-regulatory region sequence-specific DNA binding"/>
    <property type="evidence" value="ECO:0007669"/>
    <property type="project" value="TreeGrafter"/>
</dbReference>
<comment type="caution">
    <text evidence="8">The sequence shown here is derived from an EMBL/GenBank/DDBJ whole genome shotgun (WGS) entry which is preliminary data.</text>
</comment>
<comment type="subcellular location">
    <subcellularLocation>
        <location evidence="4 5">Nucleus</location>
    </subcellularLocation>
</comment>
<feature type="domain" description="Homeobox" evidence="7">
    <location>
        <begin position="127"/>
        <end position="187"/>
    </location>
</feature>
<accession>K0KZW8</accession>
<evidence type="ECO:0000256" key="6">
    <source>
        <dbReference type="SAM" id="MobiDB-lite"/>
    </source>
</evidence>
<evidence type="ECO:0000256" key="2">
    <source>
        <dbReference type="ARBA" id="ARBA00023155"/>
    </source>
</evidence>
<feature type="compositionally biased region" description="Polar residues" evidence="6">
    <location>
        <begin position="1"/>
        <end position="19"/>
    </location>
</feature>
<gene>
    <name evidence="8" type="primary">ALX4</name>
    <name evidence="8" type="ORF">BN7_6497</name>
</gene>
<feature type="region of interest" description="Disordered" evidence="6">
    <location>
        <begin position="239"/>
        <end position="395"/>
    </location>
</feature>
<dbReference type="GO" id="GO:0000981">
    <property type="term" value="F:DNA-binding transcription factor activity, RNA polymerase II-specific"/>
    <property type="evidence" value="ECO:0007669"/>
    <property type="project" value="InterPro"/>
</dbReference>
<feature type="region of interest" description="Disordered" evidence="6">
    <location>
        <begin position="1"/>
        <end position="58"/>
    </location>
</feature>
<dbReference type="STRING" id="1206466.K0KZW8"/>
<dbReference type="GO" id="GO:0005634">
    <property type="term" value="C:nucleus"/>
    <property type="evidence" value="ECO:0007669"/>
    <property type="project" value="UniProtKB-SubCell"/>
</dbReference>
<keyword evidence="3 4" id="KW-0539">Nucleus</keyword>
<dbReference type="GO" id="GO:0030154">
    <property type="term" value="P:cell differentiation"/>
    <property type="evidence" value="ECO:0007669"/>
    <property type="project" value="TreeGrafter"/>
</dbReference>
<organism evidence="8 9">
    <name type="scientific">Wickerhamomyces ciferrii (strain ATCC 14091 / BCRC 22168 / CBS 111 / JCM 3599 / NBRC 0793 / NRRL Y-1031 F-60-10)</name>
    <name type="common">Yeast</name>
    <name type="synonym">Pichia ciferrii</name>
    <dbReference type="NCBI Taxonomy" id="1206466"/>
    <lineage>
        <taxon>Eukaryota</taxon>
        <taxon>Fungi</taxon>
        <taxon>Dikarya</taxon>
        <taxon>Ascomycota</taxon>
        <taxon>Saccharomycotina</taxon>
        <taxon>Saccharomycetes</taxon>
        <taxon>Phaffomycetales</taxon>
        <taxon>Wickerhamomycetaceae</taxon>
        <taxon>Wickerhamomyces</taxon>
    </lineage>
</organism>
<dbReference type="PROSITE" id="PS50071">
    <property type="entry name" value="HOMEOBOX_2"/>
    <property type="match status" value="1"/>
</dbReference>
<dbReference type="PROSITE" id="PS00027">
    <property type="entry name" value="HOMEOBOX_1"/>
    <property type="match status" value="1"/>
</dbReference>
<dbReference type="HOGENOM" id="CLU_672873_0_0_1"/>
<evidence type="ECO:0000259" key="7">
    <source>
        <dbReference type="PROSITE" id="PS50071"/>
    </source>
</evidence>
<evidence type="ECO:0000256" key="4">
    <source>
        <dbReference type="PROSITE-ProRule" id="PRU00108"/>
    </source>
</evidence>
<evidence type="ECO:0000256" key="3">
    <source>
        <dbReference type="ARBA" id="ARBA00023242"/>
    </source>
</evidence>
<dbReference type="Proteomes" id="UP000009328">
    <property type="component" value="Unassembled WGS sequence"/>
</dbReference>
<evidence type="ECO:0000256" key="5">
    <source>
        <dbReference type="RuleBase" id="RU000682"/>
    </source>
</evidence>
<feature type="compositionally biased region" description="Polar residues" evidence="6">
    <location>
        <begin position="306"/>
        <end position="340"/>
    </location>
</feature>
<dbReference type="SMART" id="SM00389">
    <property type="entry name" value="HOX"/>
    <property type="match status" value="1"/>
</dbReference>
<dbReference type="Gene3D" id="1.10.10.60">
    <property type="entry name" value="Homeodomain-like"/>
    <property type="match status" value="1"/>
</dbReference>
<evidence type="ECO:0000256" key="1">
    <source>
        <dbReference type="ARBA" id="ARBA00023125"/>
    </source>
</evidence>
<dbReference type="Pfam" id="PF00046">
    <property type="entry name" value="Homeodomain"/>
    <property type="match status" value="1"/>
</dbReference>
<dbReference type="PANTHER" id="PTHR24324:SF9">
    <property type="entry name" value="HOMEOBOX DOMAIN-CONTAINING PROTEIN"/>
    <property type="match status" value="1"/>
</dbReference>
<dbReference type="InterPro" id="IPR017970">
    <property type="entry name" value="Homeobox_CS"/>
</dbReference>
<keyword evidence="9" id="KW-1185">Reference proteome</keyword>
<reference evidence="8 9" key="1">
    <citation type="journal article" date="2012" name="Eukaryot. Cell">
        <title>Draft genome sequence of Wickerhamomyces ciferrii NRRL Y-1031 F-60-10.</title>
        <authorList>
            <person name="Schneider J."/>
            <person name="Andrea H."/>
            <person name="Blom J."/>
            <person name="Jaenicke S."/>
            <person name="Ruckert C."/>
            <person name="Schorsch C."/>
            <person name="Szczepanowski R."/>
            <person name="Farwick M."/>
            <person name="Goesmann A."/>
            <person name="Puhler A."/>
            <person name="Schaffer S."/>
            <person name="Tauch A."/>
            <person name="Kohler T."/>
            <person name="Brinkrolf K."/>
        </authorList>
    </citation>
    <scope>NUCLEOTIDE SEQUENCE [LARGE SCALE GENOMIC DNA]</scope>
    <source>
        <strain evidence="9">ATCC 14091 / BCRC 22168 / CBS 111 / JCM 3599 / NBRC 0793 / NRRL Y-1031 F-60-10</strain>
    </source>
</reference>
<feature type="compositionally biased region" description="Low complexity" evidence="6">
    <location>
        <begin position="287"/>
        <end position="305"/>
    </location>
</feature>
<proteinExistence type="predicted"/>
<protein>
    <submittedName>
        <fullName evidence="8">Homeobox protein aristaless-like 4</fullName>
    </submittedName>
</protein>
<evidence type="ECO:0000313" key="8">
    <source>
        <dbReference type="EMBL" id="CCH46894.1"/>
    </source>
</evidence>
<evidence type="ECO:0000313" key="9">
    <source>
        <dbReference type="Proteomes" id="UP000009328"/>
    </source>
</evidence>
<name>K0KZW8_WICCF</name>
<dbReference type="SUPFAM" id="SSF46689">
    <property type="entry name" value="Homeodomain-like"/>
    <property type="match status" value="1"/>
</dbReference>
<feature type="DNA-binding region" description="Homeobox" evidence="4">
    <location>
        <begin position="129"/>
        <end position="188"/>
    </location>
</feature>
<sequence length="395" mass="44733">MSITMSRPNLNSIQSTPNVKLNDRSLPPLSSILNDDNQQQQQGQPPIMKTPIRLPSFDSINFNQNQQSLQPPNPIPTPNSIIPPSQPQFYQSSISTVSPLIEKKSYAFISHSPSTFPLQEPSIDNHQLARRKRRRTSPLELSILQDEFEKGSTPNKARRLEIAKNVNMTEKAIQIWFQNRRQTLRRQSNFEKEIHHIEPIYLPHLQHLQPQVSLPQPQQLPQHQPQQTPIKQSPFIYQTPLTNNLSNSSPLKTQTQIQNPNSSSSNSSNSSSPIKQAPQPQQPQPAPQQQQQPHSHTSSPSSSPTHGSTYTFRLSKPSSSNTSTPRKPLQQISSNNLSFKTRQKPVMKVNPSPIHTKPVSVFNDQGTRDENSPIKKRKNDDDEGIKNLLNLKNMH</sequence>